<dbReference type="RefSeq" id="WP_132225226.1">
    <property type="nucleotide sequence ID" value="NZ_JADPGE010000027.1"/>
</dbReference>
<comment type="caution">
    <text evidence="1">The sequence shown here is derived from an EMBL/GenBank/DDBJ whole genome shotgun (WGS) entry which is preliminary data.</text>
</comment>
<organism evidence="1 2">
    <name type="scientific">Longicatena caecimuris</name>
    <dbReference type="NCBI Taxonomy" id="1796635"/>
    <lineage>
        <taxon>Bacteria</taxon>
        <taxon>Bacillati</taxon>
        <taxon>Bacillota</taxon>
        <taxon>Erysipelotrichia</taxon>
        <taxon>Erysipelotrichales</taxon>
        <taxon>Erysipelotrichaceae</taxon>
        <taxon>Longicatena</taxon>
    </lineage>
</organism>
<dbReference type="Pfam" id="PF13376">
    <property type="entry name" value="OmdA"/>
    <property type="match status" value="1"/>
</dbReference>
<dbReference type="EMBL" id="SMBP01000017">
    <property type="protein sequence ID" value="TCU57632.1"/>
    <property type="molecule type" value="Genomic_DNA"/>
</dbReference>
<keyword evidence="2" id="KW-1185">Reference proteome</keyword>
<reference evidence="1 2" key="1">
    <citation type="submission" date="2019-03" db="EMBL/GenBank/DDBJ databases">
        <title>Genomic Encyclopedia of Type Strains, Phase IV (KMG-IV): sequencing the most valuable type-strain genomes for metagenomic binning, comparative biology and taxonomic classification.</title>
        <authorList>
            <person name="Goeker M."/>
        </authorList>
    </citation>
    <scope>NUCLEOTIDE SEQUENCE [LARGE SCALE GENOMIC DNA]</scope>
    <source>
        <strain evidence="1 2">DSM 29481</strain>
    </source>
</reference>
<dbReference type="Proteomes" id="UP000295773">
    <property type="component" value="Unassembled WGS sequence"/>
</dbReference>
<gene>
    <name evidence="1" type="ORF">EDD61_11718</name>
</gene>
<evidence type="ECO:0000313" key="1">
    <source>
        <dbReference type="EMBL" id="TCU57632.1"/>
    </source>
</evidence>
<name>A0A4R3T7X7_9FIRM</name>
<dbReference type="AlphaFoldDB" id="A0A4R3T7X7"/>
<sequence length="186" mass="22073">MKDVLEFANRDEFRKWLSYNCLSNEGVWILFRKSGEPKTIKANEALEEALCFGWIDGQMQRLDDKTYKKYFSMRRQKSKWSEKNKALAESLEERGLMTEYGRNKMEEAKNNGQWNAPKALEITEKHILEVSNILKEYDLAYKNFQSMSPSVKKTYAKAYFDAKTDKGRKKRIDWMVDRLNKNLKPM</sequence>
<protein>
    <submittedName>
        <fullName evidence="1">Uncharacterized protein YdeI (YjbR/CyaY-like superfamily)</fullName>
    </submittedName>
</protein>
<accession>A0A4R3T7X7</accession>
<evidence type="ECO:0000313" key="2">
    <source>
        <dbReference type="Proteomes" id="UP000295773"/>
    </source>
</evidence>
<proteinExistence type="predicted"/>